<dbReference type="Pfam" id="PF14580">
    <property type="entry name" value="LRR_9"/>
    <property type="match status" value="1"/>
</dbReference>
<evidence type="ECO:0000256" key="4">
    <source>
        <dbReference type="ARBA" id="ARBA00023242"/>
    </source>
</evidence>
<dbReference type="EMBL" id="JAVFKY010000004">
    <property type="protein sequence ID" value="KAK5577488.1"/>
    <property type="molecule type" value="Genomic_DNA"/>
</dbReference>
<protein>
    <recommendedName>
        <fullName evidence="9">U2A'/phosphoprotein 32 family A C-terminal domain-containing protein</fullName>
    </recommendedName>
</protein>
<dbReference type="GO" id="GO:0000398">
    <property type="term" value="P:mRNA splicing, via spliceosome"/>
    <property type="evidence" value="ECO:0007669"/>
    <property type="project" value="InterPro"/>
</dbReference>
<evidence type="ECO:0000256" key="3">
    <source>
        <dbReference type="ARBA" id="ARBA00022737"/>
    </source>
</evidence>
<comment type="similarity">
    <text evidence="5">Belongs to the U2 small nuclear ribonucleoprotein A family.</text>
</comment>
<gene>
    <name evidence="7" type="ORF">RB653_002429</name>
</gene>
<keyword evidence="8" id="KW-1185">Reference proteome</keyword>
<evidence type="ECO:0000256" key="6">
    <source>
        <dbReference type="SAM" id="MobiDB-lite"/>
    </source>
</evidence>
<feature type="compositionally biased region" description="Acidic residues" evidence="6">
    <location>
        <begin position="137"/>
        <end position="149"/>
    </location>
</feature>
<feature type="region of interest" description="Disordered" evidence="6">
    <location>
        <begin position="137"/>
        <end position="170"/>
    </location>
</feature>
<evidence type="ECO:0000256" key="2">
    <source>
        <dbReference type="ARBA" id="ARBA00022614"/>
    </source>
</evidence>
<dbReference type="InterPro" id="IPR032675">
    <property type="entry name" value="LRR_dom_sf"/>
</dbReference>
<reference evidence="7 8" key="1">
    <citation type="submission" date="2023-11" db="EMBL/GenBank/DDBJ databases">
        <title>Dfirmibasis_genome.</title>
        <authorList>
            <person name="Edelbroek B."/>
            <person name="Kjellin J."/>
            <person name="Jerlstrom-Hultqvist J."/>
            <person name="Soderbom F."/>
        </authorList>
    </citation>
    <scope>NUCLEOTIDE SEQUENCE [LARGE SCALE GENOMIC DNA]</scope>
    <source>
        <strain evidence="7 8">TNS-C-14</strain>
    </source>
</reference>
<evidence type="ECO:0000313" key="7">
    <source>
        <dbReference type="EMBL" id="KAK5577488.1"/>
    </source>
</evidence>
<dbReference type="InterPro" id="IPR044640">
    <property type="entry name" value="RU2A"/>
</dbReference>
<feature type="compositionally biased region" description="Basic and acidic residues" evidence="6">
    <location>
        <begin position="150"/>
        <end position="170"/>
    </location>
</feature>
<accession>A0AAN7U8Z0</accession>
<evidence type="ECO:0000256" key="1">
    <source>
        <dbReference type="ARBA" id="ARBA00004123"/>
    </source>
</evidence>
<evidence type="ECO:0000256" key="5">
    <source>
        <dbReference type="ARBA" id="ARBA00024196"/>
    </source>
</evidence>
<dbReference type="GO" id="GO:0005686">
    <property type="term" value="C:U2 snRNP"/>
    <property type="evidence" value="ECO:0007669"/>
    <property type="project" value="TreeGrafter"/>
</dbReference>
<sequence>MSSATKLTPDNISFKIGKKIDINSIEELELSSLGFIDATSSFSRLKCLKKLDLSSNRFQLIRNIKGLFDLPVIEDLNLTGNPVSKQTNYRLIVIQNLPTLLILDEKKITVTERNQAREFDVNQVVKDPLKKNIDIDEEKDDEEKDDEEKVVEKKQEDNKQTVNKIKHDESVEEVSKKLDEDLLFGTKSNQKKKLIFEDDEEISLDSVDLSKLEKKPIEKPTKKSILFTEDDGEDNLFDFKADKTKSKKPLNLQLDDDLFGDDNGNDSKLSSDFDISSYINSQKSRAKSSLFDD</sequence>
<comment type="caution">
    <text evidence="7">The sequence shown here is derived from an EMBL/GenBank/DDBJ whole genome shotgun (WGS) entry which is preliminary data.</text>
</comment>
<evidence type="ECO:0000313" key="8">
    <source>
        <dbReference type="Proteomes" id="UP001344447"/>
    </source>
</evidence>
<dbReference type="Gene3D" id="3.80.10.10">
    <property type="entry name" value="Ribonuclease Inhibitor"/>
    <property type="match status" value="1"/>
</dbReference>
<dbReference type="PANTHER" id="PTHR10552:SF6">
    <property type="entry name" value="U2 SMALL NUCLEAR RIBONUCLEOPROTEIN A"/>
    <property type="match status" value="1"/>
</dbReference>
<keyword evidence="3" id="KW-0677">Repeat</keyword>
<dbReference type="PANTHER" id="PTHR10552">
    <property type="entry name" value="U2 SMALL NUCLEAR RIBONUCLEOPROTEIN A"/>
    <property type="match status" value="1"/>
</dbReference>
<evidence type="ECO:0008006" key="9">
    <source>
        <dbReference type="Google" id="ProtNLM"/>
    </source>
</evidence>
<organism evidence="7 8">
    <name type="scientific">Dictyostelium firmibasis</name>
    <dbReference type="NCBI Taxonomy" id="79012"/>
    <lineage>
        <taxon>Eukaryota</taxon>
        <taxon>Amoebozoa</taxon>
        <taxon>Evosea</taxon>
        <taxon>Eumycetozoa</taxon>
        <taxon>Dictyostelia</taxon>
        <taxon>Dictyosteliales</taxon>
        <taxon>Dictyosteliaceae</taxon>
        <taxon>Dictyostelium</taxon>
    </lineage>
</organism>
<proteinExistence type="inferred from homology"/>
<dbReference type="GO" id="GO:0030620">
    <property type="term" value="F:U2 snRNA binding"/>
    <property type="evidence" value="ECO:0007669"/>
    <property type="project" value="InterPro"/>
</dbReference>
<keyword evidence="4" id="KW-0539">Nucleus</keyword>
<keyword evidence="2" id="KW-0433">Leucine-rich repeat</keyword>
<name>A0AAN7U8Z0_9MYCE</name>
<dbReference type="SUPFAM" id="SSF52075">
    <property type="entry name" value="Outer arm dynein light chain 1"/>
    <property type="match status" value="1"/>
</dbReference>
<dbReference type="AlphaFoldDB" id="A0AAN7U8Z0"/>
<dbReference type="Proteomes" id="UP001344447">
    <property type="component" value="Unassembled WGS sequence"/>
</dbReference>
<comment type="subcellular location">
    <subcellularLocation>
        <location evidence="1">Nucleus</location>
    </subcellularLocation>
</comment>